<proteinExistence type="predicted"/>
<dbReference type="Proteomes" id="UP000435910">
    <property type="component" value="Unassembled WGS sequence"/>
</dbReference>
<sequence>MTITDAEQWTKAFYRERGWSEYGPFIRMGFLMEEAGELARAVRAYEIGRDRPDEAKRPAAELKKELIEEMGDVMGNLIMLAGIYGVSLEDMMDAHRCKLTERFAGEHHEDQ</sequence>
<name>A0A415J8B1_BACLI</name>
<dbReference type="RefSeq" id="WP_003185554.1">
    <property type="nucleotide sequence ID" value="NZ_CAJCKC010000003.1"/>
</dbReference>
<dbReference type="InterPro" id="IPR047046">
    <property type="entry name" value="YpjD/YvdC"/>
</dbReference>
<dbReference type="Gene3D" id="1.10.287.1080">
    <property type="entry name" value="MazG-like"/>
    <property type="match status" value="1"/>
</dbReference>
<protein>
    <submittedName>
        <fullName evidence="2">MazG-like family protein</fullName>
    </submittedName>
</protein>
<evidence type="ECO:0000313" key="2">
    <source>
        <dbReference type="EMBL" id="QPR73936.1"/>
    </source>
</evidence>
<dbReference type="Proteomes" id="UP000595038">
    <property type="component" value="Chromosome"/>
</dbReference>
<dbReference type="EMBL" id="CP065647">
    <property type="protein sequence ID" value="QPR73936.1"/>
    <property type="molecule type" value="Genomic_DNA"/>
</dbReference>
<evidence type="ECO:0000313" key="4">
    <source>
        <dbReference type="Proteomes" id="UP000435910"/>
    </source>
</evidence>
<dbReference type="InterPro" id="IPR004518">
    <property type="entry name" value="MazG-like_dom"/>
</dbReference>
<dbReference type="SUPFAM" id="SSF101386">
    <property type="entry name" value="all-alpha NTP pyrophosphatases"/>
    <property type="match status" value="1"/>
</dbReference>
<evidence type="ECO:0000259" key="1">
    <source>
        <dbReference type="Pfam" id="PF03819"/>
    </source>
</evidence>
<dbReference type="AlphaFoldDB" id="A0A415J8B1"/>
<dbReference type="EMBL" id="NILC01000004">
    <property type="protein sequence ID" value="TWL33216.1"/>
    <property type="molecule type" value="Genomic_DNA"/>
</dbReference>
<gene>
    <name evidence="3" type="ORF">CHCC16736_4028</name>
    <name evidence="2" type="ORF">I6G80_06630</name>
</gene>
<dbReference type="InterPro" id="IPR011411">
    <property type="entry name" value="MazG-related_YvdC"/>
</dbReference>
<reference evidence="3 4" key="1">
    <citation type="submission" date="2019-06" db="EMBL/GenBank/DDBJ databases">
        <title>Genome sequence analysis of &gt;100 Bacillus licheniformis strains suggests intrinsic resistance to this species.</title>
        <authorList>
            <person name="Wels M."/>
            <person name="Siezen R.J."/>
            <person name="Johansen E."/>
            <person name="Stuer-Lauridsen B."/>
            <person name="Bjerre K."/>
            <person name="Nielsen B.K.K."/>
        </authorList>
    </citation>
    <scope>NUCLEOTIDE SEQUENCE [LARGE SCALE GENOMIC DNA]</scope>
    <source>
        <strain evidence="3 4">BAC-16736</strain>
    </source>
</reference>
<dbReference type="PANTHER" id="PTHR42692">
    <property type="entry name" value="NUCLEOTIDE PYROPHOSPHOHYDROLASE"/>
    <property type="match status" value="1"/>
</dbReference>
<organism evidence="3 4">
    <name type="scientific">Bacillus licheniformis</name>
    <dbReference type="NCBI Taxonomy" id="1402"/>
    <lineage>
        <taxon>Bacteria</taxon>
        <taxon>Bacillati</taxon>
        <taxon>Bacillota</taxon>
        <taxon>Bacilli</taxon>
        <taxon>Bacillales</taxon>
        <taxon>Bacillaceae</taxon>
        <taxon>Bacillus</taxon>
    </lineage>
</organism>
<evidence type="ECO:0000313" key="3">
    <source>
        <dbReference type="EMBL" id="TWL33216.1"/>
    </source>
</evidence>
<evidence type="ECO:0000313" key="5">
    <source>
        <dbReference type="Proteomes" id="UP000595038"/>
    </source>
</evidence>
<dbReference type="PANTHER" id="PTHR42692:SF2">
    <property type="entry name" value="IG HYPOTHETICAL 16995"/>
    <property type="match status" value="1"/>
</dbReference>
<reference evidence="2 5" key="2">
    <citation type="submission" date="2020-12" db="EMBL/GenBank/DDBJ databases">
        <title>FDA dAtabase for Regulatory Grade micrObial Sequences (FDA-ARGOS): Supporting development and validation of Infectious Disease Dx tests.</title>
        <authorList>
            <person name="Nelson B."/>
            <person name="Plummer A."/>
            <person name="Tallon L."/>
            <person name="Sadzewicz L."/>
            <person name="Zhao X."/>
            <person name="Boylan J."/>
            <person name="Ott S."/>
            <person name="Bowen H."/>
            <person name="Vavikolanu K."/>
            <person name="Mehta A."/>
            <person name="Aluvathingal J."/>
            <person name="Nadendla S."/>
            <person name="Myers T."/>
            <person name="Yan Y."/>
            <person name="Sichtig H."/>
        </authorList>
    </citation>
    <scope>NUCLEOTIDE SEQUENCE [LARGE SCALE GENOMIC DNA]</scope>
    <source>
        <strain evidence="2 5">FDAARGOS_923</strain>
    </source>
</reference>
<dbReference type="PIRSF" id="PIRSF036521">
    <property type="entry name" value="UCP036521_pph"/>
    <property type="match status" value="1"/>
</dbReference>
<dbReference type="Pfam" id="PF03819">
    <property type="entry name" value="MazG"/>
    <property type="match status" value="1"/>
</dbReference>
<feature type="domain" description="NTP pyrophosphohydrolase MazG-like" evidence="1">
    <location>
        <begin position="30"/>
        <end position="102"/>
    </location>
</feature>
<accession>A0A415J8B1</accession>
<dbReference type="CDD" id="cd11523">
    <property type="entry name" value="NTP-PPase"/>
    <property type="match status" value="1"/>
</dbReference>